<dbReference type="InterPro" id="IPR051599">
    <property type="entry name" value="Cell_Envelope_Assoc"/>
</dbReference>
<organism evidence="2 3">
    <name type="scientific">Neisseria lisongii</name>
    <dbReference type="NCBI Taxonomy" id="2912188"/>
    <lineage>
        <taxon>Bacteria</taxon>
        <taxon>Pseudomonadati</taxon>
        <taxon>Pseudomonadota</taxon>
        <taxon>Betaproteobacteria</taxon>
        <taxon>Neisseriales</taxon>
        <taxon>Neisseriaceae</taxon>
        <taxon>Neisseria</taxon>
    </lineage>
</organism>
<evidence type="ECO:0000313" key="3">
    <source>
        <dbReference type="Proteomes" id="UP001221268"/>
    </source>
</evidence>
<sequence length="214" mass="24271">MFRLPRFRHLLQGTALGMVLALSAFAAIVWLVYQTGKSRLPDGVHVDAAVVLGAAAWDKRPSPVFRERINHAIALYQSRRVDKIIFTGGTPKKGYMTEAEVGRRYALKQGIPARDILFENTSRNTYENLSNIRPLLHHHDIRTIVIVSDPYHLARAAAIADELNLNARVSGTPTSRYDEGKKKDRFLLQESYALSAYYAAYWGNRLWRFVSGNR</sequence>
<dbReference type="PANTHER" id="PTHR30336:SF20">
    <property type="entry name" value="DUF218 DOMAIN-CONTAINING PROTEIN"/>
    <property type="match status" value="1"/>
</dbReference>
<evidence type="ECO:0000313" key="2">
    <source>
        <dbReference type="EMBL" id="WCL71311.1"/>
    </source>
</evidence>
<dbReference type="InterPro" id="IPR014729">
    <property type="entry name" value="Rossmann-like_a/b/a_fold"/>
</dbReference>
<accession>A0ABY7RIH7</accession>
<dbReference type="Proteomes" id="UP001221268">
    <property type="component" value="Chromosome"/>
</dbReference>
<proteinExistence type="predicted"/>
<feature type="domain" description="DUF218" evidence="1">
    <location>
        <begin position="47"/>
        <end position="185"/>
    </location>
</feature>
<dbReference type="InterPro" id="IPR003848">
    <property type="entry name" value="DUF218"/>
</dbReference>
<dbReference type="Gene3D" id="3.40.50.620">
    <property type="entry name" value="HUPs"/>
    <property type="match status" value="1"/>
</dbReference>
<name>A0ABY7RIH7_9NEIS</name>
<keyword evidence="3" id="KW-1185">Reference proteome</keyword>
<dbReference type="RefSeq" id="WP_237090675.1">
    <property type="nucleotide sequence ID" value="NZ_CP116766.1"/>
</dbReference>
<protein>
    <submittedName>
        <fullName evidence="2">YdcF family protein</fullName>
    </submittedName>
</protein>
<gene>
    <name evidence="2" type="ORF">PJU73_08235</name>
</gene>
<dbReference type="PANTHER" id="PTHR30336">
    <property type="entry name" value="INNER MEMBRANE PROTEIN, PROBABLE PERMEASE"/>
    <property type="match status" value="1"/>
</dbReference>
<dbReference type="Pfam" id="PF02698">
    <property type="entry name" value="DUF218"/>
    <property type="match status" value="1"/>
</dbReference>
<reference evidence="2 3" key="1">
    <citation type="submission" date="2023-01" db="EMBL/GenBank/DDBJ databases">
        <authorList>
            <person name="Yang C."/>
        </authorList>
    </citation>
    <scope>NUCLEOTIDE SEQUENCE [LARGE SCALE GENOMIC DNA]</scope>
    <source>
        <strain evidence="2 3">ZJ106</strain>
    </source>
</reference>
<dbReference type="EMBL" id="CP116766">
    <property type="protein sequence ID" value="WCL71311.1"/>
    <property type="molecule type" value="Genomic_DNA"/>
</dbReference>
<evidence type="ECO:0000259" key="1">
    <source>
        <dbReference type="Pfam" id="PF02698"/>
    </source>
</evidence>
<dbReference type="CDD" id="cd06259">
    <property type="entry name" value="YdcF-like"/>
    <property type="match status" value="1"/>
</dbReference>